<keyword evidence="1" id="KW-0812">Transmembrane</keyword>
<comment type="caution">
    <text evidence="2">The sequence shown here is derived from an EMBL/GenBank/DDBJ whole genome shotgun (WGS) entry which is preliminary data.</text>
</comment>
<dbReference type="EMBL" id="JABFOQ010000005">
    <property type="protein sequence ID" value="NOJ74950.1"/>
    <property type="molecule type" value="Genomic_DNA"/>
</dbReference>
<dbReference type="Proteomes" id="UP000580344">
    <property type="component" value="Unassembled WGS sequence"/>
</dbReference>
<evidence type="ECO:0008006" key="4">
    <source>
        <dbReference type="Google" id="ProtNLM"/>
    </source>
</evidence>
<dbReference type="RefSeq" id="WP_171622277.1">
    <property type="nucleotide sequence ID" value="NZ_JABFOQ010000005.1"/>
</dbReference>
<sequence length="110" mass="13143">MKKENIILYIMLFISLLFLGGVAGYFFLFSKPYVPNEYYKTIQYKGIVQKIYTKYESRGNKRMVRVNFFDYFLPYNEADKFIEKGDSIVKNKGETSLHIYRNHKLINSLK</sequence>
<keyword evidence="1" id="KW-1133">Transmembrane helix</keyword>
<feature type="transmembrane region" description="Helical" evidence="1">
    <location>
        <begin position="6"/>
        <end position="28"/>
    </location>
</feature>
<keyword evidence="3" id="KW-1185">Reference proteome</keyword>
<proteinExistence type="predicted"/>
<protein>
    <recommendedName>
        <fullName evidence="4">DUF3592 domain-containing protein</fullName>
    </recommendedName>
</protein>
<name>A0ABX1WK66_9FLAO</name>
<organism evidence="2 3">
    <name type="scientific">Empedobacter stercoris</name>
    <dbReference type="NCBI Taxonomy" id="1628248"/>
    <lineage>
        <taxon>Bacteria</taxon>
        <taxon>Pseudomonadati</taxon>
        <taxon>Bacteroidota</taxon>
        <taxon>Flavobacteriia</taxon>
        <taxon>Flavobacteriales</taxon>
        <taxon>Weeksellaceae</taxon>
        <taxon>Empedobacter</taxon>
    </lineage>
</organism>
<gene>
    <name evidence="2" type="ORF">HMH06_03700</name>
</gene>
<keyword evidence="1" id="KW-0472">Membrane</keyword>
<evidence type="ECO:0000256" key="1">
    <source>
        <dbReference type="SAM" id="Phobius"/>
    </source>
</evidence>
<evidence type="ECO:0000313" key="2">
    <source>
        <dbReference type="EMBL" id="NOJ74950.1"/>
    </source>
</evidence>
<reference evidence="2 3" key="1">
    <citation type="submission" date="2020-05" db="EMBL/GenBank/DDBJ databases">
        <title>Tigecycline resistant gene in Empedobacter stercoris.</title>
        <authorList>
            <person name="Chen Y."/>
            <person name="Cheng Y."/>
            <person name="Zhou K."/>
        </authorList>
    </citation>
    <scope>NUCLEOTIDE SEQUENCE [LARGE SCALE GENOMIC DNA]</scope>
    <source>
        <strain evidence="2 3">ES202</strain>
    </source>
</reference>
<evidence type="ECO:0000313" key="3">
    <source>
        <dbReference type="Proteomes" id="UP000580344"/>
    </source>
</evidence>
<accession>A0ABX1WK66</accession>